<dbReference type="Proteomes" id="UP000504629">
    <property type="component" value="Unplaced"/>
</dbReference>
<dbReference type="PANTHER" id="PTHR20933:SF3">
    <property type="entry name" value="F-BOX ONLY PROTEIN 33"/>
    <property type="match status" value="1"/>
</dbReference>
<dbReference type="InterPro" id="IPR001810">
    <property type="entry name" value="F-box_dom"/>
</dbReference>
<protein>
    <submittedName>
        <fullName evidence="3">Uncharacterized protein LOC114251643</fullName>
    </submittedName>
</protein>
<dbReference type="InterPro" id="IPR036047">
    <property type="entry name" value="F-box-like_dom_sf"/>
</dbReference>
<accession>A0A6J2KIA4</accession>
<reference evidence="3" key="1">
    <citation type="submission" date="2025-08" db="UniProtKB">
        <authorList>
            <consortium name="RefSeq"/>
        </authorList>
    </citation>
    <scope>IDENTIFICATION</scope>
    <source>
        <tissue evidence="3">Silk gland</tissue>
    </source>
</reference>
<dbReference type="AlphaFoldDB" id="A0A6J2KIA4"/>
<dbReference type="KEGG" id="bman:114251643"/>
<dbReference type="RefSeq" id="XP_028041785.1">
    <property type="nucleotide sequence ID" value="XM_028185984.1"/>
</dbReference>
<organism evidence="2 3">
    <name type="scientific">Bombyx mandarina</name>
    <name type="common">Wild silk moth</name>
    <name type="synonym">Wild silkworm</name>
    <dbReference type="NCBI Taxonomy" id="7092"/>
    <lineage>
        <taxon>Eukaryota</taxon>
        <taxon>Metazoa</taxon>
        <taxon>Ecdysozoa</taxon>
        <taxon>Arthropoda</taxon>
        <taxon>Hexapoda</taxon>
        <taxon>Insecta</taxon>
        <taxon>Pterygota</taxon>
        <taxon>Neoptera</taxon>
        <taxon>Endopterygota</taxon>
        <taxon>Lepidoptera</taxon>
        <taxon>Glossata</taxon>
        <taxon>Ditrysia</taxon>
        <taxon>Bombycoidea</taxon>
        <taxon>Bombycidae</taxon>
        <taxon>Bombycinae</taxon>
        <taxon>Bombyx</taxon>
    </lineage>
</organism>
<feature type="domain" description="F-box" evidence="1">
    <location>
        <begin position="8"/>
        <end position="47"/>
    </location>
</feature>
<evidence type="ECO:0000313" key="3">
    <source>
        <dbReference type="RefSeq" id="XP_028041785.1"/>
    </source>
</evidence>
<evidence type="ECO:0000313" key="2">
    <source>
        <dbReference type="Proteomes" id="UP000504629"/>
    </source>
</evidence>
<name>A0A6J2KIA4_BOMMA</name>
<dbReference type="GeneID" id="114251643"/>
<gene>
    <name evidence="3" type="primary">LOC114251643</name>
</gene>
<dbReference type="SUPFAM" id="SSF81383">
    <property type="entry name" value="F-box domain"/>
    <property type="match status" value="1"/>
</dbReference>
<dbReference type="GO" id="GO:0031398">
    <property type="term" value="P:positive regulation of protein ubiquitination"/>
    <property type="evidence" value="ECO:0007669"/>
    <property type="project" value="TreeGrafter"/>
</dbReference>
<keyword evidence="2" id="KW-1185">Reference proteome</keyword>
<evidence type="ECO:0000259" key="1">
    <source>
        <dbReference type="SMART" id="SM00256"/>
    </source>
</evidence>
<dbReference type="SMART" id="SM00256">
    <property type="entry name" value="FBOX"/>
    <property type="match status" value="1"/>
</dbReference>
<sequence>MSQTWDILPLLPLRCVLDYLSMEDALAAMSTCRHWRDAVLLYEGYKETVKLNTGNLEKNLFLTRMFRRNARKLHIVIENEVDLDKFVSFVLPQYFDSVKLTELTFVGPSYVRVNKMPIVKLKRIITESLILKHAHSLQSLSILGCEMGLAKNDNERYHNKQVEYFSRSLSFNTVPCPEDSVLSSRNVNLMMFSSLQHIILDYEQVNNPSLETLSNLSNFNMLSLNVMYKRNMRLKRLDWHRINRVFDNRLNVAVNIVSTFFFKLLFICKSSFIESSQRCSVNVVQTSVQLHTPFLHHVVDKFHLTLRELVWVDCPNDSNDKYERLISSTHNIIAEDSINVNPFVLLCWQCERLQRLVIHGYWIWQYDVIGFVRLRKSLRQLDVSAVHRRRGRAAAGPPRVLLADVADITSPRAVQASRIPELKWRPTPWGALHPALRSRSRAKQRLDYIRRELARPTACRYRKDRVDQS</sequence>
<dbReference type="OrthoDB" id="8757000at2759"/>
<dbReference type="Gene3D" id="3.80.10.10">
    <property type="entry name" value="Ribonuclease Inhibitor"/>
    <property type="match status" value="1"/>
</dbReference>
<dbReference type="Pfam" id="PF00646">
    <property type="entry name" value="F-box"/>
    <property type="match status" value="1"/>
</dbReference>
<proteinExistence type="predicted"/>
<dbReference type="PANTHER" id="PTHR20933">
    <property type="entry name" value="F-BOX ONLY PROTEIN 33"/>
    <property type="match status" value="1"/>
</dbReference>
<dbReference type="InterPro" id="IPR032675">
    <property type="entry name" value="LRR_dom_sf"/>
</dbReference>